<reference evidence="2 3" key="1">
    <citation type="submission" date="2014-09" db="EMBL/GenBank/DDBJ databases">
        <authorList>
            <person name="Magalhaes I.L.F."/>
            <person name="Oliveira U."/>
            <person name="Santos F.R."/>
            <person name="Vidigal T.H.D.A."/>
            <person name="Brescovit A.D."/>
            <person name="Santos A.J."/>
        </authorList>
    </citation>
    <scope>NUCLEOTIDE SEQUENCE [LARGE SCALE GENOMIC DNA]</scope>
</reference>
<feature type="compositionally biased region" description="Basic and acidic residues" evidence="1">
    <location>
        <begin position="8"/>
        <end position="21"/>
    </location>
</feature>
<protein>
    <submittedName>
        <fullName evidence="2">Uncharacterized protein</fullName>
    </submittedName>
</protein>
<dbReference type="STRING" id="401625.A0A0P1BEN8"/>
<accession>A0A0P1BEN8</accession>
<organism evidence="2 3">
    <name type="scientific">Ceraceosorus bombacis</name>
    <dbReference type="NCBI Taxonomy" id="401625"/>
    <lineage>
        <taxon>Eukaryota</taxon>
        <taxon>Fungi</taxon>
        <taxon>Dikarya</taxon>
        <taxon>Basidiomycota</taxon>
        <taxon>Ustilaginomycotina</taxon>
        <taxon>Exobasidiomycetes</taxon>
        <taxon>Ceraceosorales</taxon>
        <taxon>Ceraceosoraceae</taxon>
        <taxon>Ceraceosorus</taxon>
    </lineage>
</organism>
<evidence type="ECO:0000313" key="3">
    <source>
        <dbReference type="Proteomes" id="UP000054845"/>
    </source>
</evidence>
<feature type="region of interest" description="Disordered" evidence="1">
    <location>
        <begin position="1"/>
        <end position="119"/>
    </location>
</feature>
<dbReference type="PANTHER" id="PTHR34776">
    <property type="entry name" value="F17F16.3 PROTEIN"/>
    <property type="match status" value="1"/>
</dbReference>
<dbReference type="AlphaFoldDB" id="A0A0P1BEN8"/>
<proteinExistence type="predicted"/>
<feature type="compositionally biased region" description="Polar residues" evidence="1">
    <location>
        <begin position="178"/>
        <end position="196"/>
    </location>
</feature>
<evidence type="ECO:0000313" key="2">
    <source>
        <dbReference type="EMBL" id="CEH14343.1"/>
    </source>
</evidence>
<dbReference type="PANTHER" id="PTHR34776:SF1">
    <property type="entry name" value="F17F16.3 PROTEIN"/>
    <property type="match status" value="1"/>
</dbReference>
<feature type="region of interest" description="Disordered" evidence="1">
    <location>
        <begin position="168"/>
        <end position="204"/>
    </location>
</feature>
<dbReference type="EMBL" id="CCYA01000240">
    <property type="protein sequence ID" value="CEH14343.1"/>
    <property type="molecule type" value="Genomic_DNA"/>
</dbReference>
<dbReference type="OrthoDB" id="1028014at2759"/>
<sequence>MVSTRRKGNGEKPATDGKGNVKLDSVMQSKGGRDSAEEQQNLGKSEQKVGAKRRQEDEEQEAKQEKAQKKHYGASAASDGHANATGDSQKAQEVPQPAQDAKLSPGKEDAGAGQDDAPWEVLEKGHVFFFYRPKVKSAHEVDQSGKAAESLDDVQNAHMLLLPHASRSETAGADATKDSNGSDVQSATNGQQNAAAGTTGDKAKQDGVGFRVVRLGKKRLPAPEVAIANGQQPGGIGGDSSETVWSVVADVGPDPAVLAGSMGEQRYNTRTQGERVVGPSRPAGRGWYALSLHKSEPPSSRQVRLSFSISHPSEDEFGNVQSQLGLTPSGSFSLSMRNPTLPSTGAGAPPAGLDESARVQMSEKEIQDTFGGDAEGNGTRYARPEQIELLDREGVELLLIREAAQTSKGGAKTGTGEEQAKALKELATADADRLSTHDVLAQLKMTAKSNPPNALEGQWV</sequence>
<evidence type="ECO:0000256" key="1">
    <source>
        <dbReference type="SAM" id="MobiDB-lite"/>
    </source>
</evidence>
<dbReference type="Proteomes" id="UP000054845">
    <property type="component" value="Unassembled WGS sequence"/>
</dbReference>
<name>A0A0P1BEN8_9BASI</name>
<feature type="compositionally biased region" description="Basic and acidic residues" evidence="1">
    <location>
        <begin position="45"/>
        <end position="67"/>
    </location>
</feature>
<keyword evidence="3" id="KW-1185">Reference proteome</keyword>